<evidence type="ECO:0000259" key="8">
    <source>
        <dbReference type="PROSITE" id="PS50011"/>
    </source>
</evidence>
<keyword evidence="10" id="KW-1185">Reference proteome</keyword>
<dbReference type="InterPro" id="IPR000719">
    <property type="entry name" value="Prot_kinase_dom"/>
</dbReference>
<keyword evidence="5" id="KW-1133">Transmembrane helix</keyword>
<evidence type="ECO:0000256" key="5">
    <source>
        <dbReference type="ARBA" id="ARBA00022989"/>
    </source>
</evidence>
<keyword evidence="2" id="KW-0723">Serine/threonine-protein kinase</keyword>
<dbReference type="Pfam" id="PF07714">
    <property type="entry name" value="PK_Tyr_Ser-Thr"/>
    <property type="match status" value="1"/>
</dbReference>
<keyword evidence="6" id="KW-0472">Membrane</keyword>
<sequence length="237" mass="26878">MKILNSSKGNGEEFINEVGTMGRIHCVNVVRLVGFCAYGFRRALVYLFLANNSLEKFISSVDSNCFLSWEKLRDIALGIAKGIEYLHQGSKLCVKDQSAMSMTTTRGTVGYIAPKVLSRNFGSVSYKSNVYSFGILLLEMVGGRKNVDVTMENTSQIYFLEWIYNTLEKKENLRVYCIQWHPMDHLSMKVRVQMLEGDGDNFKMPRNPFASTDPTRINASMPARCLNLDLEVILELE</sequence>
<dbReference type="GO" id="GO:0005524">
    <property type="term" value="F:ATP binding"/>
    <property type="evidence" value="ECO:0007669"/>
    <property type="project" value="InterPro"/>
</dbReference>
<feature type="domain" description="Protein kinase" evidence="8">
    <location>
        <begin position="1"/>
        <end position="210"/>
    </location>
</feature>
<proteinExistence type="predicted"/>
<evidence type="ECO:0000256" key="7">
    <source>
        <dbReference type="ARBA" id="ARBA00023180"/>
    </source>
</evidence>
<dbReference type="AlphaFoldDB" id="A0AAN7IFE8"/>
<dbReference type="InterPro" id="IPR001245">
    <property type="entry name" value="Ser-Thr/Tyr_kinase_cat_dom"/>
</dbReference>
<dbReference type="Gene3D" id="1.10.510.10">
    <property type="entry name" value="Transferase(Phosphotransferase) domain 1"/>
    <property type="match status" value="2"/>
</dbReference>
<dbReference type="GO" id="GO:0016020">
    <property type="term" value="C:membrane"/>
    <property type="evidence" value="ECO:0007669"/>
    <property type="project" value="UniProtKB-SubCell"/>
</dbReference>
<comment type="subcellular location">
    <subcellularLocation>
        <location evidence="1">Membrane</location>
        <topology evidence="1">Single-pass type I membrane protein</topology>
    </subcellularLocation>
</comment>
<evidence type="ECO:0000256" key="4">
    <source>
        <dbReference type="ARBA" id="ARBA00022729"/>
    </source>
</evidence>
<dbReference type="Proteomes" id="UP001324115">
    <property type="component" value="Unassembled WGS sequence"/>
</dbReference>
<evidence type="ECO:0000256" key="6">
    <source>
        <dbReference type="ARBA" id="ARBA00023136"/>
    </source>
</evidence>
<dbReference type="PROSITE" id="PS50011">
    <property type="entry name" value="PROTEIN_KINASE_DOM"/>
    <property type="match status" value="1"/>
</dbReference>
<reference evidence="9 10" key="1">
    <citation type="journal article" date="2023" name="G3 (Bethesda)">
        <title>A haplotype-resolved chromosome-scale genome for Quercus rubra L. provides insights into the genetics of adaptive traits for red oak species.</title>
        <authorList>
            <person name="Kapoor B."/>
            <person name="Jenkins J."/>
            <person name="Schmutz J."/>
            <person name="Zhebentyayeva T."/>
            <person name="Kuelheim C."/>
            <person name="Coggeshall M."/>
            <person name="Heim C."/>
            <person name="Lasky J.R."/>
            <person name="Leites L."/>
            <person name="Islam-Faridi N."/>
            <person name="Romero-Severson J."/>
            <person name="DeLeo V.L."/>
            <person name="Lucas S.M."/>
            <person name="Lazic D."/>
            <person name="Gailing O."/>
            <person name="Carlson J."/>
            <person name="Staton M."/>
        </authorList>
    </citation>
    <scope>NUCLEOTIDE SEQUENCE [LARGE SCALE GENOMIC DNA]</scope>
    <source>
        <strain evidence="9">Pseudo-F2</strain>
    </source>
</reference>
<dbReference type="EMBL" id="JAXUIC010000010">
    <property type="protein sequence ID" value="KAK4568043.1"/>
    <property type="molecule type" value="Genomic_DNA"/>
</dbReference>
<protein>
    <recommendedName>
        <fullName evidence="8">Protein kinase domain-containing protein</fullName>
    </recommendedName>
</protein>
<dbReference type="GO" id="GO:0004674">
    <property type="term" value="F:protein serine/threonine kinase activity"/>
    <property type="evidence" value="ECO:0007669"/>
    <property type="project" value="UniProtKB-KW"/>
</dbReference>
<keyword evidence="2" id="KW-0418">Kinase</keyword>
<dbReference type="SUPFAM" id="SSF56112">
    <property type="entry name" value="Protein kinase-like (PK-like)"/>
    <property type="match status" value="1"/>
</dbReference>
<dbReference type="InterPro" id="IPR045874">
    <property type="entry name" value="LRK10/LRL21-25-like"/>
</dbReference>
<keyword evidence="4" id="KW-0732">Signal</keyword>
<keyword evidence="3" id="KW-0812">Transmembrane</keyword>
<comment type="caution">
    <text evidence="9">The sequence shown here is derived from an EMBL/GenBank/DDBJ whole genome shotgun (WGS) entry which is preliminary data.</text>
</comment>
<gene>
    <name evidence="9" type="ORF">RGQ29_003697</name>
</gene>
<keyword evidence="7" id="KW-0325">Glycoprotein</keyword>
<evidence type="ECO:0000313" key="10">
    <source>
        <dbReference type="Proteomes" id="UP001324115"/>
    </source>
</evidence>
<organism evidence="9 10">
    <name type="scientific">Quercus rubra</name>
    <name type="common">Northern red oak</name>
    <name type="synonym">Quercus borealis</name>
    <dbReference type="NCBI Taxonomy" id="3512"/>
    <lineage>
        <taxon>Eukaryota</taxon>
        <taxon>Viridiplantae</taxon>
        <taxon>Streptophyta</taxon>
        <taxon>Embryophyta</taxon>
        <taxon>Tracheophyta</taxon>
        <taxon>Spermatophyta</taxon>
        <taxon>Magnoliopsida</taxon>
        <taxon>eudicotyledons</taxon>
        <taxon>Gunneridae</taxon>
        <taxon>Pentapetalae</taxon>
        <taxon>rosids</taxon>
        <taxon>fabids</taxon>
        <taxon>Fagales</taxon>
        <taxon>Fagaceae</taxon>
        <taxon>Quercus</taxon>
    </lineage>
</organism>
<evidence type="ECO:0000313" key="9">
    <source>
        <dbReference type="EMBL" id="KAK4568043.1"/>
    </source>
</evidence>
<evidence type="ECO:0000256" key="3">
    <source>
        <dbReference type="ARBA" id="ARBA00022692"/>
    </source>
</evidence>
<dbReference type="InterPro" id="IPR011009">
    <property type="entry name" value="Kinase-like_dom_sf"/>
</dbReference>
<evidence type="ECO:0000256" key="1">
    <source>
        <dbReference type="ARBA" id="ARBA00004479"/>
    </source>
</evidence>
<evidence type="ECO:0000256" key="2">
    <source>
        <dbReference type="ARBA" id="ARBA00022527"/>
    </source>
</evidence>
<accession>A0AAN7IFE8</accession>
<dbReference type="PANTHER" id="PTHR27009">
    <property type="entry name" value="RUST RESISTANCE KINASE LR10-RELATED"/>
    <property type="match status" value="1"/>
</dbReference>
<name>A0AAN7IFE8_QUERU</name>
<keyword evidence="2" id="KW-0808">Transferase</keyword>